<feature type="signal peptide" evidence="1">
    <location>
        <begin position="1"/>
        <end position="26"/>
    </location>
</feature>
<protein>
    <submittedName>
        <fullName evidence="3">TonB-dependent outer membrane receptor</fullName>
    </submittedName>
</protein>
<dbReference type="Proteomes" id="UP000024942">
    <property type="component" value="Unassembled WGS sequence"/>
</dbReference>
<evidence type="ECO:0000313" key="3">
    <source>
        <dbReference type="EMBL" id="KDA01852.1"/>
    </source>
</evidence>
<feature type="non-terminal residue" evidence="3">
    <location>
        <position position="569"/>
    </location>
</feature>
<feature type="chain" id="PRO_5001578523" evidence="1">
    <location>
        <begin position="27"/>
        <end position="569"/>
    </location>
</feature>
<evidence type="ECO:0000256" key="1">
    <source>
        <dbReference type="SAM" id="SignalP"/>
    </source>
</evidence>
<comment type="caution">
    <text evidence="3">The sequence shown here is derived from an EMBL/GenBank/DDBJ whole genome shotgun (WGS) entry which is preliminary data.</text>
</comment>
<dbReference type="InterPro" id="IPR012910">
    <property type="entry name" value="Plug_dom"/>
</dbReference>
<gene>
    <name evidence="3" type="ORF">HOC_13084</name>
</gene>
<dbReference type="RefSeq" id="WP_156950482.1">
    <property type="nucleotide sequence ID" value="NZ_ARYL01000020.1"/>
</dbReference>
<organism evidence="3 4">
    <name type="scientific">Hyphomonas oceanitis SCH89</name>
    <dbReference type="NCBI Taxonomy" id="1280953"/>
    <lineage>
        <taxon>Bacteria</taxon>
        <taxon>Pseudomonadati</taxon>
        <taxon>Pseudomonadota</taxon>
        <taxon>Alphaproteobacteria</taxon>
        <taxon>Hyphomonadales</taxon>
        <taxon>Hyphomonadaceae</taxon>
        <taxon>Hyphomonas</taxon>
    </lineage>
</organism>
<dbReference type="PANTHER" id="PTHR47234:SF3">
    <property type="entry name" value="SECRETIN_TONB SHORT N-TERMINAL DOMAIN-CONTAINING PROTEIN"/>
    <property type="match status" value="1"/>
</dbReference>
<reference evidence="3 4" key="1">
    <citation type="journal article" date="2014" name="Antonie Van Leeuwenhoek">
        <title>Hyphomonas beringensis sp. nov. and Hyphomonas chukchiensis sp. nov., isolated from surface seawater of the Bering Sea and Chukchi Sea.</title>
        <authorList>
            <person name="Li C."/>
            <person name="Lai Q."/>
            <person name="Li G."/>
            <person name="Dong C."/>
            <person name="Wang J."/>
            <person name="Liao Y."/>
            <person name="Shao Z."/>
        </authorList>
    </citation>
    <scope>NUCLEOTIDE SEQUENCE [LARGE SCALE GENOMIC DNA]</scope>
    <source>
        <strain evidence="3 4">SCH89</strain>
    </source>
</reference>
<dbReference type="eggNOG" id="COG4771">
    <property type="taxonomic scope" value="Bacteria"/>
</dbReference>
<evidence type="ECO:0000313" key="4">
    <source>
        <dbReference type="Proteomes" id="UP000024942"/>
    </source>
</evidence>
<name>A0A059G4U0_9PROT</name>
<dbReference type="Pfam" id="PF07715">
    <property type="entry name" value="Plug"/>
    <property type="match status" value="1"/>
</dbReference>
<dbReference type="InterPro" id="IPR037066">
    <property type="entry name" value="Plug_dom_sf"/>
</dbReference>
<dbReference type="Gene3D" id="2.170.130.10">
    <property type="entry name" value="TonB-dependent receptor, plug domain"/>
    <property type="match status" value="1"/>
</dbReference>
<dbReference type="PANTHER" id="PTHR47234">
    <property type="match status" value="1"/>
</dbReference>
<dbReference type="SUPFAM" id="SSF56935">
    <property type="entry name" value="Porins"/>
    <property type="match status" value="1"/>
</dbReference>
<keyword evidence="3" id="KW-0675">Receptor</keyword>
<dbReference type="eggNOG" id="COG1629">
    <property type="taxonomic scope" value="Bacteria"/>
</dbReference>
<keyword evidence="4" id="KW-1185">Reference proteome</keyword>
<keyword evidence="1" id="KW-0732">Signal</keyword>
<feature type="domain" description="TonB-dependent receptor plug" evidence="2">
    <location>
        <begin position="56"/>
        <end position="172"/>
    </location>
</feature>
<sequence length="569" mass="60538">MKLQVRNTGATALVLLFSMAGAMAHAQESAMDSGADGDKRLETVVITGSLLLGDPEQSPLPIESYSADDLAKLGSPGNVEFIKSLPMVGATIAGDANPLLASRVEGASSLNLRGLGNARTLVLLNGRRIAPTSSGLQTLTDINAFPLAAVGQVEILKDGGSATYGSDAIAGVANFTIRRDIDGLDVGGDYSFVDGSDGDYQVYANWGWVGDNGNILVSAAHQHRSELAMSERDWSSPDYLENPSAWSAYSNPGVYLTGSSLLSYSGFVDPGCEPLGGELTPEEYRLSASFSLRAPACQYPYAKSLNIVDEQDRSQLYFETNLAVSPSIDFHLDALYSTTRVPRVKISASQPTFATGPTFAATGGPAFNRFNGFYFIPADNPGLQDMLSQYNAADLGLSQAAYDGIPLVGVNARYGWRPFALGGNPAFNDSDSWDFRNYDVYRVSGGLSGDTLADKEISWETNFTYSETLSEASGKDQLVNRMQYALRGLGGADCTPGGSDPATSTPGTGPCQWLNPFSTGIQQSALTGQTNPDFVGNSNDPDLVRWFTSPDVISIRNQLDRVPARGVTD</sequence>
<dbReference type="OrthoDB" id="7051241at2"/>
<dbReference type="AlphaFoldDB" id="A0A059G4U0"/>
<accession>A0A059G4U0</accession>
<dbReference type="STRING" id="1280953.HOC_13084"/>
<dbReference type="EMBL" id="ARYL01000020">
    <property type="protein sequence ID" value="KDA01852.1"/>
    <property type="molecule type" value="Genomic_DNA"/>
</dbReference>
<evidence type="ECO:0000259" key="2">
    <source>
        <dbReference type="Pfam" id="PF07715"/>
    </source>
</evidence>
<proteinExistence type="predicted"/>